<feature type="compositionally biased region" description="Basic residues" evidence="1">
    <location>
        <begin position="222"/>
        <end position="231"/>
    </location>
</feature>
<feature type="transmembrane region" description="Helical" evidence="2">
    <location>
        <begin position="76"/>
        <end position="97"/>
    </location>
</feature>
<dbReference type="PRINTS" id="PR01217">
    <property type="entry name" value="PRICHEXTENSN"/>
</dbReference>
<keyword evidence="2" id="KW-0472">Membrane</keyword>
<sequence length="267" mass="27780">MRRRQVDAHLYTGRRGGPYGVRTARPVLPPFGRIAVDRRLPGPAAAQAPAVRERHDSVRTGAGATPRRTRPPFATLARAAALSLAAASTLAAALALVGSAPAAARPGALQRPSDDNCAFAGTSPPVELPTDFPVPPGWHIPCTTPTPTPTHRPAPPSPAPPRTAAPRPQPRPTPKAAPVPRPSPPAPPVRPAPPDPPPPAPTPQPVRRLALPVPARPLRYTPAHHKPHRGHSVVTRTLLVTTPAVLAGAALRPRSRSASRSAGRGSS</sequence>
<keyword evidence="2" id="KW-0812">Transmembrane</keyword>
<feature type="region of interest" description="Disordered" evidence="1">
    <location>
        <begin position="42"/>
        <end position="71"/>
    </location>
</feature>
<organism evidence="3 4">
    <name type="scientific">Streptomyces yunnanensis</name>
    <dbReference type="NCBI Taxonomy" id="156453"/>
    <lineage>
        <taxon>Bacteria</taxon>
        <taxon>Bacillati</taxon>
        <taxon>Actinomycetota</taxon>
        <taxon>Actinomycetes</taxon>
        <taxon>Kitasatosporales</taxon>
        <taxon>Streptomycetaceae</taxon>
        <taxon>Streptomyces</taxon>
    </lineage>
</organism>
<accession>A0A9X8MYQ2</accession>
<evidence type="ECO:0000256" key="2">
    <source>
        <dbReference type="SAM" id="Phobius"/>
    </source>
</evidence>
<dbReference type="EMBL" id="FRBK01000010">
    <property type="protein sequence ID" value="SHM33501.1"/>
    <property type="molecule type" value="Genomic_DNA"/>
</dbReference>
<dbReference type="AlphaFoldDB" id="A0A9X8MYQ2"/>
<protein>
    <submittedName>
        <fullName evidence="3">Uncharacterized protein</fullName>
    </submittedName>
</protein>
<evidence type="ECO:0000313" key="3">
    <source>
        <dbReference type="EMBL" id="SHM33501.1"/>
    </source>
</evidence>
<feature type="compositionally biased region" description="Low complexity" evidence="1">
    <location>
        <begin position="59"/>
        <end position="71"/>
    </location>
</feature>
<reference evidence="4" key="1">
    <citation type="submission" date="2016-11" db="EMBL/GenBank/DDBJ databases">
        <authorList>
            <person name="Jaros S."/>
            <person name="Januszkiewicz K."/>
            <person name="Wedrychowicz H."/>
        </authorList>
    </citation>
    <scope>NUCLEOTIDE SEQUENCE [LARGE SCALE GENOMIC DNA]</scope>
    <source>
        <strain evidence="4">CGMCC 4.3555</strain>
    </source>
</reference>
<proteinExistence type="predicted"/>
<name>A0A9X8MYQ2_9ACTN</name>
<evidence type="ECO:0000313" key="4">
    <source>
        <dbReference type="Proteomes" id="UP000184388"/>
    </source>
</evidence>
<comment type="caution">
    <text evidence="3">The sequence shown here is derived from an EMBL/GenBank/DDBJ whole genome shotgun (WGS) entry which is preliminary data.</text>
</comment>
<feature type="region of interest" description="Disordered" evidence="1">
    <location>
        <begin position="1"/>
        <end position="24"/>
    </location>
</feature>
<evidence type="ECO:0000256" key="1">
    <source>
        <dbReference type="SAM" id="MobiDB-lite"/>
    </source>
</evidence>
<keyword evidence="2" id="KW-1133">Transmembrane helix</keyword>
<feature type="compositionally biased region" description="Low complexity" evidence="1">
    <location>
        <begin position="247"/>
        <end position="267"/>
    </location>
</feature>
<dbReference type="Proteomes" id="UP000184388">
    <property type="component" value="Unassembled WGS sequence"/>
</dbReference>
<feature type="region of interest" description="Disordered" evidence="1">
    <location>
        <begin position="105"/>
        <end position="267"/>
    </location>
</feature>
<gene>
    <name evidence="3" type="ORF">SAMN05216268_11090</name>
</gene>
<feature type="compositionally biased region" description="Pro residues" evidence="1">
    <location>
        <begin position="132"/>
        <end position="204"/>
    </location>
</feature>